<dbReference type="FunFam" id="1.10.510.10:FF:000571">
    <property type="entry name" value="Maternal embryonic leucine zipper kinase"/>
    <property type="match status" value="1"/>
</dbReference>
<evidence type="ECO:0000259" key="7">
    <source>
        <dbReference type="PROSITE" id="PS50011"/>
    </source>
</evidence>
<dbReference type="SUPFAM" id="SSF49879">
    <property type="entry name" value="SMAD/FHA domain"/>
    <property type="match status" value="1"/>
</dbReference>
<dbReference type="InterPro" id="IPR000253">
    <property type="entry name" value="FHA_dom"/>
</dbReference>
<dbReference type="STRING" id="1806994.A0A507C063"/>
<comment type="caution">
    <text evidence="8">The sequence shown here is derived from an EMBL/GenBank/DDBJ whole genome shotgun (WGS) entry which is preliminary data.</text>
</comment>
<dbReference type="Pfam" id="PF00498">
    <property type="entry name" value="FHA"/>
    <property type="match status" value="1"/>
</dbReference>
<proteinExistence type="inferred from homology"/>
<keyword evidence="3 4" id="KW-0067">ATP-binding</keyword>
<protein>
    <submittedName>
        <fullName evidence="8">Uncharacterized protein</fullName>
    </submittedName>
</protein>
<dbReference type="InterPro" id="IPR008984">
    <property type="entry name" value="SMAD_FHA_dom_sf"/>
</dbReference>
<dbReference type="SMART" id="SM00240">
    <property type="entry name" value="FHA"/>
    <property type="match status" value="1"/>
</dbReference>
<evidence type="ECO:0000256" key="2">
    <source>
        <dbReference type="ARBA" id="ARBA00022741"/>
    </source>
</evidence>
<dbReference type="InterPro" id="IPR011009">
    <property type="entry name" value="Kinase-like_dom_sf"/>
</dbReference>
<evidence type="ECO:0000256" key="4">
    <source>
        <dbReference type="PROSITE-ProRule" id="PRU10141"/>
    </source>
</evidence>
<dbReference type="EMBL" id="QEAO01000013">
    <property type="protein sequence ID" value="TPX34457.1"/>
    <property type="molecule type" value="Genomic_DNA"/>
</dbReference>
<dbReference type="Proteomes" id="UP000319731">
    <property type="component" value="Unassembled WGS sequence"/>
</dbReference>
<name>A0A507C063_9FUNG</name>
<evidence type="ECO:0000313" key="8">
    <source>
        <dbReference type="EMBL" id="TPX34457.1"/>
    </source>
</evidence>
<dbReference type="Gene3D" id="1.10.510.10">
    <property type="entry name" value="Transferase(Phosphotransferase) domain 1"/>
    <property type="match status" value="1"/>
</dbReference>
<dbReference type="AlphaFoldDB" id="A0A507C063"/>
<dbReference type="InterPro" id="IPR008271">
    <property type="entry name" value="Ser/Thr_kinase_AS"/>
</dbReference>
<feature type="compositionally biased region" description="Basic residues" evidence="5">
    <location>
        <begin position="542"/>
        <end position="555"/>
    </location>
</feature>
<dbReference type="GO" id="GO:0004672">
    <property type="term" value="F:protein kinase activity"/>
    <property type="evidence" value="ECO:0007669"/>
    <property type="project" value="InterPro"/>
</dbReference>
<dbReference type="PROSITE" id="PS00107">
    <property type="entry name" value="PROTEIN_KINASE_ATP"/>
    <property type="match status" value="1"/>
</dbReference>
<dbReference type="InterPro" id="IPR000719">
    <property type="entry name" value="Prot_kinase_dom"/>
</dbReference>
<keyword evidence="9" id="KW-1185">Reference proteome</keyword>
<dbReference type="GeneID" id="42004141"/>
<keyword evidence="2 4" id="KW-0547">Nucleotide-binding</keyword>
<organism evidence="8 9">
    <name type="scientific">Synchytrium microbalum</name>
    <dbReference type="NCBI Taxonomy" id="1806994"/>
    <lineage>
        <taxon>Eukaryota</taxon>
        <taxon>Fungi</taxon>
        <taxon>Fungi incertae sedis</taxon>
        <taxon>Chytridiomycota</taxon>
        <taxon>Chytridiomycota incertae sedis</taxon>
        <taxon>Chytridiomycetes</taxon>
        <taxon>Synchytriales</taxon>
        <taxon>Synchytriaceae</taxon>
        <taxon>Synchytrium</taxon>
    </lineage>
</organism>
<dbReference type="RefSeq" id="XP_031025177.1">
    <property type="nucleotide sequence ID" value="XM_031168844.1"/>
</dbReference>
<feature type="compositionally biased region" description="Basic residues" evidence="5">
    <location>
        <begin position="491"/>
        <end position="500"/>
    </location>
</feature>
<evidence type="ECO:0000256" key="5">
    <source>
        <dbReference type="SAM" id="MobiDB-lite"/>
    </source>
</evidence>
<dbReference type="PROSITE" id="PS50006">
    <property type="entry name" value="FHA_DOMAIN"/>
    <property type="match status" value="1"/>
</dbReference>
<dbReference type="PANTHER" id="PTHR24347">
    <property type="entry name" value="SERINE/THREONINE-PROTEIN KINASE"/>
    <property type="match status" value="1"/>
</dbReference>
<feature type="region of interest" description="Disordered" evidence="5">
    <location>
        <begin position="484"/>
        <end position="555"/>
    </location>
</feature>
<dbReference type="FunFam" id="3.30.200.20:FF:000042">
    <property type="entry name" value="Aurora kinase A"/>
    <property type="match status" value="1"/>
</dbReference>
<dbReference type="PROSITE" id="PS50011">
    <property type="entry name" value="PROTEIN_KINASE_DOM"/>
    <property type="match status" value="1"/>
</dbReference>
<dbReference type="InterPro" id="IPR017441">
    <property type="entry name" value="Protein_kinase_ATP_BS"/>
</dbReference>
<dbReference type="GO" id="GO:0005524">
    <property type="term" value="F:ATP binding"/>
    <property type="evidence" value="ECO:0007669"/>
    <property type="project" value="UniProtKB-UniRule"/>
</dbReference>
<evidence type="ECO:0000256" key="1">
    <source>
        <dbReference type="ARBA" id="ARBA00005575"/>
    </source>
</evidence>
<dbReference type="PROSITE" id="PS00108">
    <property type="entry name" value="PROTEIN_KINASE_ST"/>
    <property type="match status" value="1"/>
</dbReference>
<dbReference type="OrthoDB" id="407410at2759"/>
<reference evidence="8 9" key="1">
    <citation type="journal article" date="2019" name="Sci. Rep.">
        <title>Comparative genomics of chytrid fungi reveal insights into the obligate biotrophic and pathogenic lifestyle of Synchytrium endobioticum.</title>
        <authorList>
            <person name="van de Vossenberg B.T.L.H."/>
            <person name="Warris S."/>
            <person name="Nguyen H.D.T."/>
            <person name="van Gent-Pelzer M.P.E."/>
            <person name="Joly D.L."/>
            <person name="van de Geest H.C."/>
            <person name="Bonants P.J.M."/>
            <person name="Smith D.S."/>
            <person name="Levesque C.A."/>
            <person name="van der Lee T.A.J."/>
        </authorList>
    </citation>
    <scope>NUCLEOTIDE SEQUENCE [LARGE SCALE GENOMIC DNA]</scope>
    <source>
        <strain evidence="8 9">JEL517</strain>
    </source>
</reference>
<dbReference type="SMART" id="SM00220">
    <property type="entry name" value="S_TKc"/>
    <property type="match status" value="1"/>
</dbReference>
<evidence type="ECO:0000313" key="9">
    <source>
        <dbReference type="Proteomes" id="UP000319731"/>
    </source>
</evidence>
<evidence type="ECO:0000256" key="3">
    <source>
        <dbReference type="ARBA" id="ARBA00022840"/>
    </source>
</evidence>
<dbReference type="Pfam" id="PF00069">
    <property type="entry name" value="Pkinase"/>
    <property type="match status" value="1"/>
</dbReference>
<feature type="region of interest" description="Disordered" evidence="5">
    <location>
        <begin position="1"/>
        <end position="27"/>
    </location>
</feature>
<gene>
    <name evidence="8" type="ORF">SmJEL517_g02916</name>
</gene>
<feature type="domain" description="FHA" evidence="6">
    <location>
        <begin position="61"/>
        <end position="119"/>
    </location>
</feature>
<accession>A0A507C063</accession>
<feature type="compositionally biased region" description="Basic and acidic residues" evidence="5">
    <location>
        <begin position="1"/>
        <end position="17"/>
    </location>
</feature>
<dbReference type="SUPFAM" id="SSF56112">
    <property type="entry name" value="Protein kinase-like (PK-like)"/>
    <property type="match status" value="1"/>
</dbReference>
<feature type="binding site" evidence="4">
    <location>
        <position position="201"/>
    </location>
    <ligand>
        <name>ATP</name>
        <dbReference type="ChEBI" id="CHEBI:30616"/>
    </ligand>
</feature>
<feature type="domain" description="Protein kinase" evidence="7">
    <location>
        <begin position="172"/>
        <end position="436"/>
    </location>
</feature>
<sequence length="555" mass="61991">MKNKEEAAPAAISHEKASIPMSHHQGDDDGENYGKLIALSRLVSDVVLHKKPNMSKRPSGILIGRNLECDVVINEAQISNRHCLVFFKKMFDEEKGRSEDCCFLEDTSSNGTYVNGTKIGKSNVVKLQDGDTIQLFKLAQGGPEGKFFKYEAPPPPASAVSVRNANTIADAYTFDKELGSGNFASVRLATDNETGDHVAIKVIDKRRFHLKPKFVTNLKDEISIMFGVKHDNIVSIIDVYEDAEQVYIVLELVPGGEMFDRITQLTKFTEEQTRQVMIQMLSAIKYLHERGIVHRDLKPENVLMVSKDLGDMTVKISDFGLARLVIGDETVMQTLCGTPNYAAPEVLAKGERAYTEAIDLWSLGVVLYICLCGYPPFSDDLAPPSMIEQIRRGKFAFQNPWWRGISHDAKDMICKLLKVDPNERLTAGQALQHPWMKINAAEFSSQPIPKSLPVSMPVSVFTRGDTLLSPSKLDRTIIRVKTPELDTNGLQRKRPGKRKNATTNSAEMARQTAAMEESEEEVDRKRQKRETTPPLMSDGSPRKAKQKKKANKAVK</sequence>
<dbReference type="CDD" id="cd05117">
    <property type="entry name" value="STKc_CAMK"/>
    <property type="match status" value="1"/>
</dbReference>
<comment type="similarity">
    <text evidence="1">Belongs to the protein kinase superfamily. CAMK Ser/Thr protein kinase family. CHEK2 subfamily.</text>
</comment>
<dbReference type="Gene3D" id="2.60.200.20">
    <property type="match status" value="1"/>
</dbReference>
<evidence type="ECO:0000259" key="6">
    <source>
        <dbReference type="PROSITE" id="PS50006"/>
    </source>
</evidence>